<keyword evidence="7" id="KW-1185">Reference proteome</keyword>
<reference evidence="8" key="1">
    <citation type="submission" date="2025-08" db="UniProtKB">
        <authorList>
            <consortium name="RefSeq"/>
        </authorList>
    </citation>
    <scope>IDENTIFICATION</scope>
    <source>
        <tissue evidence="8">Gonad</tissue>
    </source>
</reference>
<dbReference type="InterPro" id="IPR009432">
    <property type="entry name" value="DUF1075"/>
</dbReference>
<keyword evidence="5 6" id="KW-0472">Membrane</keyword>
<dbReference type="GeneID" id="109472502"/>
<evidence type="ECO:0000256" key="5">
    <source>
        <dbReference type="ARBA" id="ARBA00023136"/>
    </source>
</evidence>
<dbReference type="RefSeq" id="XP_019627841.1">
    <property type="nucleotide sequence ID" value="XM_019772282.1"/>
</dbReference>
<dbReference type="OrthoDB" id="8193498at2759"/>
<evidence type="ECO:0000256" key="6">
    <source>
        <dbReference type="SAM" id="Phobius"/>
    </source>
</evidence>
<dbReference type="Pfam" id="PF06388">
    <property type="entry name" value="DUF1075"/>
    <property type="match status" value="1"/>
</dbReference>
<sequence>MFPRVVLALCRLASRPAVWMSVPRMSSAVRSSPVLSSRLQRFCTEEKARTEVVHREQPQENAQAEHRMPGFMPNDKEKWMLVFTGRYPSKADIPKEVSYDELTAAKDKMRVYVSTLLVVLTFLSAFGVAMWGRSERDRGESLLKRNIQRKADLRRKELEQQAAAAAQEK</sequence>
<protein>
    <submittedName>
        <fullName evidence="8">UPF0389 protein GA21628-like</fullName>
    </submittedName>
</protein>
<dbReference type="Proteomes" id="UP000515135">
    <property type="component" value="Unplaced"/>
</dbReference>
<accession>A0A6P4ZDV3</accession>
<dbReference type="KEGG" id="bbel:109472502"/>
<evidence type="ECO:0000256" key="1">
    <source>
        <dbReference type="ARBA" id="ARBA00004167"/>
    </source>
</evidence>
<dbReference type="GO" id="GO:0016020">
    <property type="term" value="C:membrane"/>
    <property type="evidence" value="ECO:0007669"/>
    <property type="project" value="UniProtKB-SubCell"/>
</dbReference>
<organism evidence="7 8">
    <name type="scientific">Branchiostoma belcheri</name>
    <name type="common">Amphioxus</name>
    <dbReference type="NCBI Taxonomy" id="7741"/>
    <lineage>
        <taxon>Eukaryota</taxon>
        <taxon>Metazoa</taxon>
        <taxon>Chordata</taxon>
        <taxon>Cephalochordata</taxon>
        <taxon>Leptocardii</taxon>
        <taxon>Amphioxiformes</taxon>
        <taxon>Branchiostomatidae</taxon>
        <taxon>Branchiostoma</taxon>
    </lineage>
</organism>
<evidence type="ECO:0000256" key="4">
    <source>
        <dbReference type="ARBA" id="ARBA00022989"/>
    </source>
</evidence>
<evidence type="ECO:0000256" key="3">
    <source>
        <dbReference type="ARBA" id="ARBA00022692"/>
    </source>
</evidence>
<evidence type="ECO:0000313" key="8">
    <source>
        <dbReference type="RefSeq" id="XP_019627841.1"/>
    </source>
</evidence>
<dbReference type="PANTHER" id="PTHR13674:SF5">
    <property type="entry name" value="UPF0389 PROTEIN CG9231"/>
    <property type="match status" value="1"/>
</dbReference>
<feature type="transmembrane region" description="Helical" evidence="6">
    <location>
        <begin position="111"/>
        <end position="132"/>
    </location>
</feature>
<dbReference type="AlphaFoldDB" id="A0A6P4ZDV3"/>
<dbReference type="PANTHER" id="PTHR13674">
    <property type="entry name" value="GROWTH AND TRANSFORMATION-DEPENDENT PROTEIN"/>
    <property type="match status" value="1"/>
</dbReference>
<comment type="subcellular location">
    <subcellularLocation>
        <location evidence="1">Membrane</location>
        <topology evidence="1">Single-pass membrane protein</topology>
    </subcellularLocation>
</comment>
<gene>
    <name evidence="8" type="primary">LOC109472502</name>
</gene>
<evidence type="ECO:0000256" key="2">
    <source>
        <dbReference type="ARBA" id="ARBA00007363"/>
    </source>
</evidence>
<name>A0A6P4ZDV3_BRABE</name>
<keyword evidence="4 6" id="KW-1133">Transmembrane helix</keyword>
<keyword evidence="3 6" id="KW-0812">Transmembrane</keyword>
<evidence type="ECO:0000313" key="7">
    <source>
        <dbReference type="Proteomes" id="UP000515135"/>
    </source>
</evidence>
<comment type="similarity">
    <text evidence="2">Belongs to the UPF0389 family.</text>
</comment>
<proteinExistence type="inferred from homology"/>